<sequence length="69" mass="7809">MNQELLWYSRRTHFLPGLTQGKGDDPQSLFGPPIARTPYEGPMEDRSDGSQYQRLALERMGLGCLRPTA</sequence>
<organism evidence="2 3">
    <name type="scientific">Aspergillus chevalieri</name>
    <name type="common">Eurotium chevalieri</name>
    <dbReference type="NCBI Taxonomy" id="182096"/>
    <lineage>
        <taxon>Eukaryota</taxon>
        <taxon>Fungi</taxon>
        <taxon>Dikarya</taxon>
        <taxon>Ascomycota</taxon>
        <taxon>Pezizomycotina</taxon>
        <taxon>Eurotiomycetes</taxon>
        <taxon>Eurotiomycetidae</taxon>
        <taxon>Eurotiales</taxon>
        <taxon>Aspergillaceae</taxon>
        <taxon>Aspergillus</taxon>
        <taxon>Aspergillus subgen. Aspergillus</taxon>
    </lineage>
</organism>
<dbReference type="KEGG" id="ache:ACHE_50576A"/>
<proteinExistence type="predicted"/>
<gene>
    <name evidence="2" type="ORF">ACHE_50576A</name>
</gene>
<reference evidence="2" key="2">
    <citation type="submission" date="2021-02" db="EMBL/GenBank/DDBJ databases">
        <title>Aspergillus chevalieri M1 genome sequence.</title>
        <authorList>
            <person name="Kadooka C."/>
            <person name="Mori K."/>
            <person name="Futagami T."/>
        </authorList>
    </citation>
    <scope>NUCLEOTIDE SEQUENCE</scope>
    <source>
        <strain evidence="2">M1</strain>
    </source>
</reference>
<reference evidence="2" key="1">
    <citation type="submission" date="2021-01" db="EMBL/GenBank/DDBJ databases">
        <authorList>
            <consortium name="Aspergillus chevalieri M1 genome sequencing consortium"/>
            <person name="Kazuki M."/>
            <person name="Futagami T."/>
        </authorList>
    </citation>
    <scope>NUCLEOTIDE SEQUENCE</scope>
    <source>
        <strain evidence="2">M1</strain>
    </source>
</reference>
<dbReference type="RefSeq" id="XP_043137900.1">
    <property type="nucleotide sequence ID" value="XM_043280308.1"/>
</dbReference>
<feature type="region of interest" description="Disordered" evidence="1">
    <location>
        <begin position="17"/>
        <end position="50"/>
    </location>
</feature>
<dbReference type="EMBL" id="AP024420">
    <property type="protein sequence ID" value="BCR89378.1"/>
    <property type="molecule type" value="Genomic_DNA"/>
</dbReference>
<dbReference type="GeneID" id="66983736"/>
<evidence type="ECO:0000313" key="3">
    <source>
        <dbReference type="Proteomes" id="UP000637239"/>
    </source>
</evidence>
<dbReference type="AlphaFoldDB" id="A0A7R7VSI0"/>
<accession>A0A7R7VSI0</accession>
<protein>
    <submittedName>
        <fullName evidence="2">Uncharacterized protein</fullName>
    </submittedName>
</protein>
<evidence type="ECO:0000313" key="2">
    <source>
        <dbReference type="EMBL" id="BCR89378.1"/>
    </source>
</evidence>
<evidence type="ECO:0000256" key="1">
    <source>
        <dbReference type="SAM" id="MobiDB-lite"/>
    </source>
</evidence>
<dbReference type="Proteomes" id="UP000637239">
    <property type="component" value="Chromosome 5"/>
</dbReference>
<name>A0A7R7VSI0_ASPCH</name>
<keyword evidence="3" id="KW-1185">Reference proteome</keyword>